<keyword evidence="1" id="KW-1133">Transmembrane helix</keyword>
<gene>
    <name evidence="2" type="ORF">DFP90_11276</name>
</gene>
<protein>
    <submittedName>
        <fullName evidence="2">Uncharacterized protein</fullName>
    </submittedName>
</protein>
<evidence type="ECO:0000313" key="2">
    <source>
        <dbReference type="EMBL" id="RED45083.1"/>
    </source>
</evidence>
<organism evidence="2 3">
    <name type="scientific">Aestuariispira insulae</name>
    <dbReference type="NCBI Taxonomy" id="1461337"/>
    <lineage>
        <taxon>Bacteria</taxon>
        <taxon>Pseudomonadati</taxon>
        <taxon>Pseudomonadota</taxon>
        <taxon>Alphaproteobacteria</taxon>
        <taxon>Rhodospirillales</taxon>
        <taxon>Kiloniellaceae</taxon>
        <taxon>Aestuariispira</taxon>
    </lineage>
</organism>
<dbReference type="RefSeq" id="WP_147301069.1">
    <property type="nucleotide sequence ID" value="NZ_QRDW01000012.1"/>
</dbReference>
<comment type="caution">
    <text evidence="2">The sequence shown here is derived from an EMBL/GenBank/DDBJ whole genome shotgun (WGS) entry which is preliminary data.</text>
</comment>
<evidence type="ECO:0000313" key="3">
    <source>
        <dbReference type="Proteomes" id="UP000256845"/>
    </source>
</evidence>
<name>A0A3D9H6E3_9PROT</name>
<evidence type="ECO:0000256" key="1">
    <source>
        <dbReference type="SAM" id="Phobius"/>
    </source>
</evidence>
<dbReference type="EMBL" id="QRDW01000012">
    <property type="protein sequence ID" value="RED45083.1"/>
    <property type="molecule type" value="Genomic_DNA"/>
</dbReference>
<dbReference type="Proteomes" id="UP000256845">
    <property type="component" value="Unassembled WGS sequence"/>
</dbReference>
<keyword evidence="1" id="KW-0812">Transmembrane</keyword>
<accession>A0A3D9H6E3</accession>
<reference evidence="2 3" key="1">
    <citation type="submission" date="2018-07" db="EMBL/GenBank/DDBJ databases">
        <title>Genomic Encyclopedia of Type Strains, Phase III (KMG-III): the genomes of soil and plant-associated and newly described type strains.</title>
        <authorList>
            <person name="Whitman W."/>
        </authorList>
    </citation>
    <scope>NUCLEOTIDE SEQUENCE [LARGE SCALE GENOMIC DNA]</scope>
    <source>
        <strain evidence="2 3">CECT 8488</strain>
    </source>
</reference>
<feature type="transmembrane region" description="Helical" evidence="1">
    <location>
        <begin position="6"/>
        <end position="25"/>
    </location>
</feature>
<dbReference type="AlphaFoldDB" id="A0A3D9H6E3"/>
<keyword evidence="1" id="KW-0472">Membrane</keyword>
<proteinExistence type="predicted"/>
<sequence length="203" mass="23173">MSLFKLIRFCGVILILVGGLAYVTLDNKADSNMAWKAFKTVCEPNVGKGYNGQRRMKTAALQMEPGDEGDNPFVKDKEDGSRWWRYDHDGTNFKVEVGKRAKYCMVHVDVSRTLLKAKIREDGHYRKAEGCTFEGERISRRKRTKDMYVEFFRHKEERRLVLISISGSTTPGWYLYRAPSAAAATREITSGGQCDWRDEEGAA</sequence>
<keyword evidence="3" id="KW-1185">Reference proteome</keyword>